<name>A0A135I464_9GAMM</name>
<keyword evidence="3" id="KW-0663">Pyridoxal phosphate</keyword>
<dbReference type="InterPro" id="IPR015421">
    <property type="entry name" value="PyrdxlP-dep_Trfase_major"/>
</dbReference>
<evidence type="ECO:0000313" key="8">
    <source>
        <dbReference type="Proteomes" id="UP000070529"/>
    </source>
</evidence>
<dbReference type="RefSeq" id="WP_067419470.1">
    <property type="nucleotide sequence ID" value="NZ_LNTY01000055.1"/>
</dbReference>
<dbReference type="OrthoDB" id="3224382at2"/>
<comment type="similarity">
    <text evidence="5">Belongs to the class-II pyridoxal-phosphate-dependent aminotransferase family. MalY/PatB cystathionine beta-lyase subfamily.</text>
</comment>
<reference evidence="7 8" key="1">
    <citation type="submission" date="2015-11" db="EMBL/GenBank/DDBJ databases">
        <title>Genomic Taxonomy of the Vibrionaceae.</title>
        <authorList>
            <person name="Gomez-Gil B."/>
            <person name="Enciso-Ibarra J."/>
        </authorList>
    </citation>
    <scope>NUCLEOTIDE SEQUENCE [LARGE SCALE GENOMIC DNA]</scope>
    <source>
        <strain evidence="7 8">CAIM 912</strain>
    </source>
</reference>
<dbReference type="EC" id="4.4.1.13" evidence="2"/>
<dbReference type="PANTHER" id="PTHR43525">
    <property type="entry name" value="PROTEIN MALY"/>
    <property type="match status" value="1"/>
</dbReference>
<keyword evidence="4" id="KW-0456">Lyase</keyword>
<proteinExistence type="inferred from homology"/>
<dbReference type="SUPFAM" id="SSF53383">
    <property type="entry name" value="PLP-dependent transferases"/>
    <property type="match status" value="1"/>
</dbReference>
<dbReference type="NCBIfam" id="TIGR04350">
    <property type="entry name" value="C_S_lyase_PatB"/>
    <property type="match status" value="1"/>
</dbReference>
<dbReference type="AlphaFoldDB" id="A0A135I464"/>
<organism evidence="7 8">
    <name type="scientific">Enterovibrio coralii</name>
    <dbReference type="NCBI Taxonomy" id="294935"/>
    <lineage>
        <taxon>Bacteria</taxon>
        <taxon>Pseudomonadati</taxon>
        <taxon>Pseudomonadota</taxon>
        <taxon>Gammaproteobacteria</taxon>
        <taxon>Vibrionales</taxon>
        <taxon>Vibrionaceae</taxon>
        <taxon>Enterovibrio</taxon>
    </lineage>
</organism>
<keyword evidence="8" id="KW-1185">Reference proteome</keyword>
<evidence type="ECO:0000259" key="6">
    <source>
        <dbReference type="Pfam" id="PF00155"/>
    </source>
</evidence>
<gene>
    <name evidence="7" type="ORF">ATN88_10355</name>
</gene>
<evidence type="ECO:0000256" key="5">
    <source>
        <dbReference type="ARBA" id="ARBA00037974"/>
    </source>
</evidence>
<dbReference type="Proteomes" id="UP000070529">
    <property type="component" value="Unassembled WGS sequence"/>
</dbReference>
<evidence type="ECO:0000256" key="1">
    <source>
        <dbReference type="ARBA" id="ARBA00001933"/>
    </source>
</evidence>
<evidence type="ECO:0000256" key="4">
    <source>
        <dbReference type="ARBA" id="ARBA00023239"/>
    </source>
</evidence>
<evidence type="ECO:0000256" key="3">
    <source>
        <dbReference type="ARBA" id="ARBA00022898"/>
    </source>
</evidence>
<dbReference type="InterPro" id="IPR015424">
    <property type="entry name" value="PyrdxlP-dep_Trfase"/>
</dbReference>
<feature type="domain" description="Aminotransferase class I/classII large" evidence="6">
    <location>
        <begin position="56"/>
        <end position="384"/>
    </location>
</feature>
<dbReference type="PANTHER" id="PTHR43525:SF1">
    <property type="entry name" value="PROTEIN MALY"/>
    <property type="match status" value="1"/>
</dbReference>
<dbReference type="CDD" id="cd00609">
    <property type="entry name" value="AAT_like"/>
    <property type="match status" value="1"/>
</dbReference>
<dbReference type="GO" id="GO:0030170">
    <property type="term" value="F:pyridoxal phosphate binding"/>
    <property type="evidence" value="ECO:0007669"/>
    <property type="project" value="InterPro"/>
</dbReference>
<dbReference type="InterPro" id="IPR015422">
    <property type="entry name" value="PyrdxlP-dep_Trfase_small"/>
</dbReference>
<evidence type="ECO:0000313" key="7">
    <source>
        <dbReference type="EMBL" id="KXF80241.1"/>
    </source>
</evidence>
<dbReference type="Gene3D" id="3.90.1150.10">
    <property type="entry name" value="Aspartate Aminotransferase, domain 1"/>
    <property type="match status" value="1"/>
</dbReference>
<dbReference type="InterPro" id="IPR004839">
    <property type="entry name" value="Aminotransferase_I/II_large"/>
</dbReference>
<dbReference type="STRING" id="294935.ATN88_10355"/>
<dbReference type="GO" id="GO:0047804">
    <property type="term" value="F:cysteine-S-conjugate beta-lyase activity"/>
    <property type="evidence" value="ECO:0007669"/>
    <property type="project" value="UniProtKB-EC"/>
</dbReference>
<protein>
    <recommendedName>
        <fullName evidence="2">cysteine-S-conjugate beta-lyase</fullName>
        <ecNumber evidence="2">4.4.1.13</ecNumber>
    </recommendedName>
</protein>
<comment type="caution">
    <text evidence="7">The sequence shown here is derived from an EMBL/GenBank/DDBJ whole genome shotgun (WGS) entry which is preliminary data.</text>
</comment>
<sequence length="389" mass="44808">MAHELDTVINRYGTDCLKWDYMEKWLGVPEGEALPSWVSDWDFKAPEFITKPLQARLEHGIFGYSERGDEYFNSVIDWWQERHQVTLKKEWFHTTPGSLPAIAMLVERWSQEGDKVLILSPVYHAFYRTIEHTGRTVATSKMHNDNGYYTIDFDDLEAQFKDGVKVMIFCNPHNPGGRVWTEEEVTRLCKLCHQYGVYLISDEIWADIVFGENTFFSCLRVDPIYFEKMAVCIAGTKTFGLPSLRLTNTMIPNEKEAEALKSKLLAYGIDVYSAFSILANQSAYRHGKAWVDDTLKYLDANNQLLADFIGNELKQVTYRVQESTYLAWVDCRDMGLADEELEKQLHAAGVIPTMGYNFGEEGRGFIRLNLGCPKSVLEEKIRRLRTVLK</sequence>
<dbReference type="Pfam" id="PF00155">
    <property type="entry name" value="Aminotran_1_2"/>
    <property type="match status" value="1"/>
</dbReference>
<accession>A0A135I464</accession>
<dbReference type="InterPro" id="IPR051798">
    <property type="entry name" value="Class-II_PLP-Dep_Aminotrans"/>
</dbReference>
<dbReference type="EMBL" id="LNTY01000055">
    <property type="protein sequence ID" value="KXF80241.1"/>
    <property type="molecule type" value="Genomic_DNA"/>
</dbReference>
<evidence type="ECO:0000256" key="2">
    <source>
        <dbReference type="ARBA" id="ARBA00012224"/>
    </source>
</evidence>
<comment type="cofactor">
    <cofactor evidence="1">
        <name>pyridoxal 5'-phosphate</name>
        <dbReference type="ChEBI" id="CHEBI:597326"/>
    </cofactor>
</comment>
<dbReference type="InterPro" id="IPR027619">
    <property type="entry name" value="C-S_lyase_PatB-like"/>
</dbReference>
<dbReference type="Gene3D" id="3.40.640.10">
    <property type="entry name" value="Type I PLP-dependent aspartate aminotransferase-like (Major domain)"/>
    <property type="match status" value="1"/>
</dbReference>